<sequence length="197" mass="21082">MPGILAPGEGPETWGEPGHWPLWLGDTMAYGELGSRAPSPCQKTRITTRPEFRALLLLTVRTGKAGLAHGNAQRRRRGGGPERRRSPQSSTRGARGMDKLHHVRTLVEHLLELMEDDIVAVGAARVRPHGAQGEVEPLAVGVPLDGDGAALGGAVTQHQLTVADGVRSRVGQVKNISAHGGKVFHRLSRTLLPQPEP</sequence>
<evidence type="ECO:0000313" key="3">
    <source>
        <dbReference type="Proteomes" id="UP000518266"/>
    </source>
</evidence>
<protein>
    <submittedName>
        <fullName evidence="2">Uncharacterized protein</fullName>
    </submittedName>
</protein>
<organism evidence="2 3">
    <name type="scientific">Dissostichus mawsoni</name>
    <name type="common">Antarctic cod</name>
    <dbReference type="NCBI Taxonomy" id="36200"/>
    <lineage>
        <taxon>Eukaryota</taxon>
        <taxon>Metazoa</taxon>
        <taxon>Chordata</taxon>
        <taxon>Craniata</taxon>
        <taxon>Vertebrata</taxon>
        <taxon>Euteleostomi</taxon>
        <taxon>Actinopterygii</taxon>
        <taxon>Neopterygii</taxon>
        <taxon>Teleostei</taxon>
        <taxon>Neoteleostei</taxon>
        <taxon>Acanthomorphata</taxon>
        <taxon>Eupercaria</taxon>
        <taxon>Perciformes</taxon>
        <taxon>Notothenioidei</taxon>
        <taxon>Nototheniidae</taxon>
        <taxon>Dissostichus</taxon>
    </lineage>
</organism>
<dbReference type="AlphaFoldDB" id="A0A7J5Y1N7"/>
<feature type="region of interest" description="Disordered" evidence="1">
    <location>
        <begin position="66"/>
        <end position="99"/>
    </location>
</feature>
<comment type="caution">
    <text evidence="2">The sequence shown here is derived from an EMBL/GenBank/DDBJ whole genome shotgun (WGS) entry which is preliminary data.</text>
</comment>
<name>A0A7J5Y1N7_DISMA</name>
<accession>A0A7J5Y1N7</accession>
<dbReference type="Proteomes" id="UP000518266">
    <property type="component" value="Unassembled WGS sequence"/>
</dbReference>
<evidence type="ECO:0000313" key="2">
    <source>
        <dbReference type="EMBL" id="KAF3843315.1"/>
    </source>
</evidence>
<gene>
    <name evidence="2" type="ORF">F7725_002164</name>
</gene>
<keyword evidence="3" id="KW-1185">Reference proteome</keyword>
<dbReference type="EMBL" id="JAAKFY010000018">
    <property type="protein sequence ID" value="KAF3843315.1"/>
    <property type="molecule type" value="Genomic_DNA"/>
</dbReference>
<evidence type="ECO:0000256" key="1">
    <source>
        <dbReference type="SAM" id="MobiDB-lite"/>
    </source>
</evidence>
<reference evidence="2 3" key="1">
    <citation type="submission" date="2020-03" db="EMBL/GenBank/DDBJ databases">
        <title>Dissostichus mawsoni Genome sequencing and assembly.</title>
        <authorList>
            <person name="Park H."/>
        </authorList>
    </citation>
    <scope>NUCLEOTIDE SEQUENCE [LARGE SCALE GENOMIC DNA]</scope>
    <source>
        <strain evidence="2">DM0001</strain>
        <tissue evidence="2">Muscle</tissue>
    </source>
</reference>
<proteinExistence type="predicted"/>
<dbReference type="OrthoDB" id="10657243at2759"/>